<keyword evidence="10" id="KW-0238">DNA-binding</keyword>
<dbReference type="InterPro" id="IPR010979">
    <property type="entry name" value="Ribosomal_uS13-like_H2TH"/>
</dbReference>
<evidence type="ECO:0000256" key="16">
    <source>
        <dbReference type="PROSITE-ProRule" id="PRU00391"/>
    </source>
</evidence>
<comment type="similarity">
    <text evidence="3">Belongs to the FPG family.</text>
</comment>
<evidence type="ECO:0000256" key="13">
    <source>
        <dbReference type="ARBA" id="ARBA00023268"/>
    </source>
</evidence>
<dbReference type="PANTHER" id="PTHR22993:SF9">
    <property type="entry name" value="FORMAMIDOPYRIMIDINE-DNA GLYCOSYLASE"/>
    <property type="match status" value="1"/>
</dbReference>
<dbReference type="FunFam" id="1.10.8.50:FF:000003">
    <property type="entry name" value="Formamidopyrimidine-DNA glycosylase"/>
    <property type="match status" value="1"/>
</dbReference>
<dbReference type="Pfam" id="PF06831">
    <property type="entry name" value="H2TH"/>
    <property type="match status" value="1"/>
</dbReference>
<evidence type="ECO:0000256" key="10">
    <source>
        <dbReference type="ARBA" id="ARBA00023125"/>
    </source>
</evidence>
<dbReference type="InterPro" id="IPR012319">
    <property type="entry name" value="FPG_cat"/>
</dbReference>
<protein>
    <submittedName>
        <fullName evidence="19">Formamidopyrimidine-DNA glycosylase</fullName>
        <ecNumber evidence="19">3.2.2.23</ecNumber>
        <ecNumber evidence="19">4.2.99.18</ecNumber>
    </submittedName>
</protein>
<dbReference type="SUPFAM" id="SSF57716">
    <property type="entry name" value="Glucocorticoid receptor-like (DNA-binding domain)"/>
    <property type="match status" value="1"/>
</dbReference>
<organism evidence="19 20">
    <name type="scientific">Micrococcus endophyticus</name>
    <dbReference type="NCBI Taxonomy" id="455343"/>
    <lineage>
        <taxon>Bacteria</taxon>
        <taxon>Bacillati</taxon>
        <taxon>Actinomycetota</taxon>
        <taxon>Actinomycetes</taxon>
        <taxon>Micrococcales</taxon>
        <taxon>Micrococcaceae</taxon>
        <taxon>Micrococcus</taxon>
    </lineage>
</organism>
<dbReference type="NCBIfam" id="TIGR00577">
    <property type="entry name" value="fpg"/>
    <property type="match status" value="1"/>
</dbReference>
<dbReference type="Gene3D" id="1.10.8.50">
    <property type="match status" value="1"/>
</dbReference>
<dbReference type="SMART" id="SM01232">
    <property type="entry name" value="H2TH"/>
    <property type="match status" value="1"/>
</dbReference>
<keyword evidence="13" id="KW-0511">Multifunctional enzyme</keyword>
<evidence type="ECO:0000256" key="2">
    <source>
        <dbReference type="ARBA" id="ARBA00001947"/>
    </source>
</evidence>
<dbReference type="EC" id="3.2.2.23" evidence="19"/>
<evidence type="ECO:0000256" key="7">
    <source>
        <dbReference type="ARBA" id="ARBA00022771"/>
    </source>
</evidence>
<keyword evidence="12 19" id="KW-0456">Lyase</keyword>
<dbReference type="InterPro" id="IPR035937">
    <property type="entry name" value="FPG_N"/>
</dbReference>
<evidence type="ECO:0000256" key="3">
    <source>
        <dbReference type="ARBA" id="ARBA00009409"/>
    </source>
</evidence>
<evidence type="ECO:0000256" key="11">
    <source>
        <dbReference type="ARBA" id="ARBA00023204"/>
    </source>
</evidence>
<keyword evidence="6" id="KW-0227">DNA damage</keyword>
<evidence type="ECO:0000256" key="14">
    <source>
        <dbReference type="ARBA" id="ARBA00023295"/>
    </source>
</evidence>
<comment type="caution">
    <text evidence="19">The sequence shown here is derived from an EMBL/GenBank/DDBJ whole genome shotgun (WGS) entry which is preliminary data.</text>
</comment>
<keyword evidence="5" id="KW-0479">Metal-binding</keyword>
<keyword evidence="11" id="KW-0234">DNA repair</keyword>
<name>A0A7W9JIQ4_9MICC</name>
<keyword evidence="20" id="KW-1185">Reference proteome</keyword>
<keyword evidence="7 16" id="KW-0863">Zinc-finger</keyword>
<evidence type="ECO:0000256" key="8">
    <source>
        <dbReference type="ARBA" id="ARBA00022801"/>
    </source>
</evidence>
<dbReference type="GO" id="GO:0003690">
    <property type="term" value="F:double-stranded DNA binding"/>
    <property type="evidence" value="ECO:0007669"/>
    <property type="project" value="UniProtKB-ARBA"/>
</dbReference>
<dbReference type="InterPro" id="IPR015886">
    <property type="entry name" value="H2TH_FPG"/>
</dbReference>
<evidence type="ECO:0000259" key="18">
    <source>
        <dbReference type="PROSITE" id="PS51068"/>
    </source>
</evidence>
<dbReference type="InterPro" id="IPR020629">
    <property type="entry name" value="FPG_Glyclase"/>
</dbReference>
<dbReference type="AlphaFoldDB" id="A0A7W9JIQ4"/>
<dbReference type="EMBL" id="JACHMW010000001">
    <property type="protein sequence ID" value="MBB5848408.1"/>
    <property type="molecule type" value="Genomic_DNA"/>
</dbReference>
<dbReference type="Gene3D" id="3.20.190.10">
    <property type="entry name" value="MutM-like, N-terminal"/>
    <property type="match status" value="1"/>
</dbReference>
<dbReference type="GO" id="GO:0140078">
    <property type="term" value="F:class I DNA-(apurinic or apyrimidinic site) endonuclease activity"/>
    <property type="evidence" value="ECO:0007669"/>
    <property type="project" value="UniProtKB-EC"/>
</dbReference>
<evidence type="ECO:0000256" key="1">
    <source>
        <dbReference type="ARBA" id="ARBA00001668"/>
    </source>
</evidence>
<dbReference type="CDD" id="cd08966">
    <property type="entry name" value="EcFpg-like_N"/>
    <property type="match status" value="1"/>
</dbReference>
<dbReference type="Pfam" id="PF01149">
    <property type="entry name" value="Fapy_DNA_glyco"/>
    <property type="match status" value="1"/>
</dbReference>
<evidence type="ECO:0000313" key="20">
    <source>
        <dbReference type="Proteomes" id="UP000567246"/>
    </source>
</evidence>
<dbReference type="PROSITE" id="PS51066">
    <property type="entry name" value="ZF_FPG_2"/>
    <property type="match status" value="1"/>
</dbReference>
<proteinExistence type="inferred from homology"/>
<evidence type="ECO:0000256" key="15">
    <source>
        <dbReference type="ARBA" id="ARBA00044632"/>
    </source>
</evidence>
<accession>A0A7W9JIQ4</accession>
<dbReference type="InterPro" id="IPR000214">
    <property type="entry name" value="Znf_DNA_glyclase/AP_lyase"/>
</dbReference>
<dbReference type="GO" id="GO:0034039">
    <property type="term" value="F:8-oxo-7,8-dihydroguanine DNA N-glycosylase activity"/>
    <property type="evidence" value="ECO:0007669"/>
    <property type="project" value="TreeGrafter"/>
</dbReference>
<reference evidence="19 20" key="1">
    <citation type="submission" date="2020-08" db="EMBL/GenBank/DDBJ databases">
        <title>Sequencing the genomes of 1000 actinobacteria strains.</title>
        <authorList>
            <person name="Klenk H.-P."/>
        </authorList>
    </citation>
    <scope>NUCLEOTIDE SEQUENCE [LARGE SCALE GENOMIC DNA]</scope>
    <source>
        <strain evidence="19 20">DSM 17945</strain>
    </source>
</reference>
<evidence type="ECO:0000256" key="6">
    <source>
        <dbReference type="ARBA" id="ARBA00022763"/>
    </source>
</evidence>
<gene>
    <name evidence="19" type="ORF">HDA33_000972</name>
</gene>
<dbReference type="GO" id="GO:0006979">
    <property type="term" value="P:response to oxidative stress"/>
    <property type="evidence" value="ECO:0007669"/>
    <property type="project" value="UniProtKB-ARBA"/>
</dbReference>
<evidence type="ECO:0000256" key="4">
    <source>
        <dbReference type="ARBA" id="ARBA00011245"/>
    </source>
</evidence>
<keyword evidence="9" id="KW-0862">Zinc</keyword>
<evidence type="ECO:0000256" key="5">
    <source>
        <dbReference type="ARBA" id="ARBA00022723"/>
    </source>
</evidence>
<sequence length="325" mass="35520">MPELPEAEVVRRGLARWATDAVAGALQVHDPRSLRRSPGGAEALRARLEGARLAEPARRGKFLWLPLADADEAVVVHLGMSGQILVDEPGAPDQRHLRLRLPVIAADGAARELRFVDQRIFGGWWLDALHPDDAAGGEPIPATAAHIALDPLHPLFDADAVHARLARRRSTLKRALLDQSLVSGIGNIYADEALWGARLHPERPTERMRRADTRRLMAAVQDVMRRALAVGGTSFDALYVNVDGRSGYFARSLDAYGRTGRPCRRCAEEAVESLIVREPFMNRASHRCPRCQPTPRRRRAASAVAAGAGTVLTSGLRSEGSHPRT</sequence>
<feature type="domain" description="FPG-type" evidence="17">
    <location>
        <begin position="254"/>
        <end position="293"/>
    </location>
</feature>
<dbReference type="SMART" id="SM00898">
    <property type="entry name" value="Fapy_DNA_glyco"/>
    <property type="match status" value="1"/>
</dbReference>
<feature type="domain" description="Formamidopyrimidine-DNA glycosylase catalytic" evidence="18">
    <location>
        <begin position="2"/>
        <end position="122"/>
    </location>
</feature>
<dbReference type="SUPFAM" id="SSF46946">
    <property type="entry name" value="S13-like H2TH domain"/>
    <property type="match status" value="1"/>
</dbReference>
<comment type="cofactor">
    <cofactor evidence="2">
        <name>Zn(2+)</name>
        <dbReference type="ChEBI" id="CHEBI:29105"/>
    </cofactor>
</comment>
<dbReference type="PROSITE" id="PS51068">
    <property type="entry name" value="FPG_CAT"/>
    <property type="match status" value="1"/>
</dbReference>
<comment type="subunit">
    <text evidence="4">Monomer.</text>
</comment>
<dbReference type="GO" id="GO:0008270">
    <property type="term" value="F:zinc ion binding"/>
    <property type="evidence" value="ECO:0007669"/>
    <property type="project" value="UniProtKB-KW"/>
</dbReference>
<keyword evidence="8 19" id="KW-0378">Hydrolase</keyword>
<dbReference type="SUPFAM" id="SSF81624">
    <property type="entry name" value="N-terminal domain of MutM-like DNA repair proteins"/>
    <property type="match status" value="1"/>
</dbReference>
<dbReference type="EC" id="4.2.99.18" evidence="19"/>
<dbReference type="GO" id="GO:0003684">
    <property type="term" value="F:damaged DNA binding"/>
    <property type="evidence" value="ECO:0007669"/>
    <property type="project" value="InterPro"/>
</dbReference>
<dbReference type="PANTHER" id="PTHR22993">
    <property type="entry name" value="FORMAMIDOPYRIMIDINE-DNA GLYCOSYLASE"/>
    <property type="match status" value="1"/>
</dbReference>
<keyword evidence="14 19" id="KW-0326">Glycosidase</keyword>
<evidence type="ECO:0000256" key="9">
    <source>
        <dbReference type="ARBA" id="ARBA00022833"/>
    </source>
</evidence>
<comment type="catalytic activity">
    <reaction evidence="1">
        <text>Hydrolysis of DNA containing ring-opened 7-methylguanine residues, releasing 2,6-diamino-4-hydroxy-5-(N-methyl)formamidopyrimidine.</text>
        <dbReference type="EC" id="3.2.2.23"/>
    </reaction>
</comment>
<evidence type="ECO:0000259" key="17">
    <source>
        <dbReference type="PROSITE" id="PS51066"/>
    </source>
</evidence>
<comment type="catalytic activity">
    <reaction evidence="15">
        <text>2'-deoxyribonucleotide-(2'-deoxyribose 5'-phosphate)-2'-deoxyribonucleotide-DNA = a 3'-end 2'-deoxyribonucleotide-(2,3-dehydro-2,3-deoxyribose 5'-phosphate)-DNA + a 5'-end 5'-phospho-2'-deoxyribonucleoside-DNA + H(+)</text>
        <dbReference type="Rhea" id="RHEA:66592"/>
        <dbReference type="Rhea" id="RHEA-COMP:13180"/>
        <dbReference type="Rhea" id="RHEA-COMP:16897"/>
        <dbReference type="Rhea" id="RHEA-COMP:17067"/>
        <dbReference type="ChEBI" id="CHEBI:15378"/>
        <dbReference type="ChEBI" id="CHEBI:136412"/>
        <dbReference type="ChEBI" id="CHEBI:157695"/>
        <dbReference type="ChEBI" id="CHEBI:167181"/>
        <dbReference type="EC" id="4.2.99.18"/>
    </reaction>
</comment>
<dbReference type="Proteomes" id="UP000567246">
    <property type="component" value="Unassembled WGS sequence"/>
</dbReference>
<evidence type="ECO:0000313" key="19">
    <source>
        <dbReference type="EMBL" id="MBB5848408.1"/>
    </source>
</evidence>
<dbReference type="GO" id="GO:0006284">
    <property type="term" value="P:base-excision repair"/>
    <property type="evidence" value="ECO:0007669"/>
    <property type="project" value="InterPro"/>
</dbReference>
<evidence type="ECO:0000256" key="12">
    <source>
        <dbReference type="ARBA" id="ARBA00023239"/>
    </source>
</evidence>
<dbReference type="RefSeq" id="WP_338104258.1">
    <property type="nucleotide sequence ID" value="NZ_BAABAG010000001.1"/>
</dbReference>
<dbReference type="NCBIfam" id="NF002211">
    <property type="entry name" value="PRK01103.1"/>
    <property type="match status" value="1"/>
</dbReference>